<name>A0A8C4N6R2_EPTBU</name>
<dbReference type="Ensembl" id="ENSEBUT00000002506.1">
    <property type="protein sequence ID" value="ENSEBUP00000002159.1"/>
    <property type="gene ID" value="ENSEBUG00000001684.1"/>
</dbReference>
<protein>
    <submittedName>
        <fullName evidence="1">Uncharacterized protein</fullName>
    </submittedName>
</protein>
<dbReference type="Proteomes" id="UP000694388">
    <property type="component" value="Unplaced"/>
</dbReference>
<keyword evidence="2" id="KW-1185">Reference proteome</keyword>
<sequence>MYADFCKFVKSFLKPQVVRLAGSPLLGSLFVNLENSMNRTQNSRNKSTENKSWRGSVLDEDWDLRHCSMNEEFPVRLIHQLMLIKSVFCRRRISLQPIRRFDEILGSAPARAVRNTRYSLSSRLMLVHRKDSELNCLEETKVVTRDDREQ</sequence>
<evidence type="ECO:0000313" key="2">
    <source>
        <dbReference type="Proteomes" id="UP000694388"/>
    </source>
</evidence>
<reference evidence="1" key="1">
    <citation type="submission" date="2025-08" db="UniProtKB">
        <authorList>
            <consortium name="Ensembl"/>
        </authorList>
    </citation>
    <scope>IDENTIFICATION</scope>
</reference>
<dbReference type="AlphaFoldDB" id="A0A8C4N6R2"/>
<evidence type="ECO:0000313" key="1">
    <source>
        <dbReference type="Ensembl" id="ENSEBUP00000002159.1"/>
    </source>
</evidence>
<reference evidence="1" key="2">
    <citation type="submission" date="2025-09" db="UniProtKB">
        <authorList>
            <consortium name="Ensembl"/>
        </authorList>
    </citation>
    <scope>IDENTIFICATION</scope>
</reference>
<proteinExistence type="predicted"/>
<organism evidence="1 2">
    <name type="scientific">Eptatretus burgeri</name>
    <name type="common">Inshore hagfish</name>
    <dbReference type="NCBI Taxonomy" id="7764"/>
    <lineage>
        <taxon>Eukaryota</taxon>
        <taxon>Metazoa</taxon>
        <taxon>Chordata</taxon>
        <taxon>Craniata</taxon>
        <taxon>Vertebrata</taxon>
        <taxon>Cyclostomata</taxon>
        <taxon>Myxini</taxon>
        <taxon>Myxiniformes</taxon>
        <taxon>Myxinidae</taxon>
        <taxon>Eptatretinae</taxon>
        <taxon>Eptatretus</taxon>
    </lineage>
</organism>
<accession>A0A8C4N6R2</accession>